<dbReference type="GO" id="GO:0046872">
    <property type="term" value="F:metal ion binding"/>
    <property type="evidence" value="ECO:0007669"/>
    <property type="project" value="UniProtKB-KW"/>
</dbReference>
<dbReference type="AlphaFoldDB" id="A0A9J6GCF0"/>
<proteinExistence type="predicted"/>
<protein>
    <recommendedName>
        <fullName evidence="4">DDE Tnp4 domain-containing protein</fullName>
    </recommendedName>
</protein>
<accession>A0A9J6GCF0</accession>
<dbReference type="VEuPathDB" id="VectorBase:HLOH_062575"/>
<feature type="compositionally biased region" description="Polar residues" evidence="3">
    <location>
        <begin position="92"/>
        <end position="105"/>
    </location>
</feature>
<evidence type="ECO:0000259" key="4">
    <source>
        <dbReference type="Pfam" id="PF13359"/>
    </source>
</evidence>
<sequence length="119" mass="13018">MAAGPVQANNGELATTHVYLQHRHSRQRVAIERAFGLLKARFQRLLYVDVASIWFTVDIVLAACVLHNIAGRAADAMDEEDVDLDSAADTLSPDSPTRTGDDWSSSCAARQHCSLLESH</sequence>
<name>A0A9J6GCF0_HAELO</name>
<gene>
    <name evidence="5" type="ORF">HPB48_019042</name>
</gene>
<evidence type="ECO:0000256" key="3">
    <source>
        <dbReference type="SAM" id="MobiDB-lite"/>
    </source>
</evidence>
<keyword evidence="6" id="KW-1185">Reference proteome</keyword>
<keyword evidence="2" id="KW-0479">Metal-binding</keyword>
<organism evidence="5 6">
    <name type="scientific">Haemaphysalis longicornis</name>
    <name type="common">Bush tick</name>
    <dbReference type="NCBI Taxonomy" id="44386"/>
    <lineage>
        <taxon>Eukaryota</taxon>
        <taxon>Metazoa</taxon>
        <taxon>Ecdysozoa</taxon>
        <taxon>Arthropoda</taxon>
        <taxon>Chelicerata</taxon>
        <taxon>Arachnida</taxon>
        <taxon>Acari</taxon>
        <taxon>Parasitiformes</taxon>
        <taxon>Ixodida</taxon>
        <taxon>Ixodoidea</taxon>
        <taxon>Ixodidae</taxon>
        <taxon>Haemaphysalinae</taxon>
        <taxon>Haemaphysalis</taxon>
    </lineage>
</organism>
<dbReference type="EMBL" id="JABSTR010000006">
    <property type="protein sequence ID" value="KAH9373066.1"/>
    <property type="molecule type" value="Genomic_DNA"/>
</dbReference>
<evidence type="ECO:0000256" key="2">
    <source>
        <dbReference type="ARBA" id="ARBA00022723"/>
    </source>
</evidence>
<comment type="caution">
    <text evidence="5">The sequence shown here is derived from an EMBL/GenBank/DDBJ whole genome shotgun (WGS) entry which is preliminary data.</text>
</comment>
<reference evidence="5 6" key="1">
    <citation type="journal article" date="2020" name="Cell">
        <title>Large-Scale Comparative Analyses of Tick Genomes Elucidate Their Genetic Diversity and Vector Capacities.</title>
        <authorList>
            <consortium name="Tick Genome and Microbiome Consortium (TIGMIC)"/>
            <person name="Jia N."/>
            <person name="Wang J."/>
            <person name="Shi W."/>
            <person name="Du L."/>
            <person name="Sun Y."/>
            <person name="Zhan W."/>
            <person name="Jiang J.F."/>
            <person name="Wang Q."/>
            <person name="Zhang B."/>
            <person name="Ji P."/>
            <person name="Bell-Sakyi L."/>
            <person name="Cui X.M."/>
            <person name="Yuan T.T."/>
            <person name="Jiang B.G."/>
            <person name="Yang W.F."/>
            <person name="Lam T.T."/>
            <person name="Chang Q.C."/>
            <person name="Ding S.J."/>
            <person name="Wang X.J."/>
            <person name="Zhu J.G."/>
            <person name="Ruan X.D."/>
            <person name="Zhao L."/>
            <person name="Wei J.T."/>
            <person name="Ye R.Z."/>
            <person name="Que T.C."/>
            <person name="Du C.H."/>
            <person name="Zhou Y.H."/>
            <person name="Cheng J.X."/>
            <person name="Dai P.F."/>
            <person name="Guo W.B."/>
            <person name="Han X.H."/>
            <person name="Huang E.J."/>
            <person name="Li L.F."/>
            <person name="Wei W."/>
            <person name="Gao Y.C."/>
            <person name="Liu J.Z."/>
            <person name="Shao H.Z."/>
            <person name="Wang X."/>
            <person name="Wang C.C."/>
            <person name="Yang T.C."/>
            <person name="Huo Q.B."/>
            <person name="Li W."/>
            <person name="Chen H.Y."/>
            <person name="Chen S.E."/>
            <person name="Zhou L.G."/>
            <person name="Ni X.B."/>
            <person name="Tian J.H."/>
            <person name="Sheng Y."/>
            <person name="Liu T."/>
            <person name="Pan Y.S."/>
            <person name="Xia L.Y."/>
            <person name="Li J."/>
            <person name="Zhao F."/>
            <person name="Cao W.C."/>
        </authorList>
    </citation>
    <scope>NUCLEOTIDE SEQUENCE [LARGE SCALE GENOMIC DNA]</scope>
    <source>
        <strain evidence="5">HaeL-2018</strain>
    </source>
</reference>
<comment type="cofactor">
    <cofactor evidence="1">
        <name>a divalent metal cation</name>
        <dbReference type="ChEBI" id="CHEBI:60240"/>
    </cofactor>
</comment>
<dbReference type="Proteomes" id="UP000821853">
    <property type="component" value="Chromosome 4"/>
</dbReference>
<evidence type="ECO:0000313" key="5">
    <source>
        <dbReference type="EMBL" id="KAH9373066.1"/>
    </source>
</evidence>
<dbReference type="Pfam" id="PF13359">
    <property type="entry name" value="DDE_Tnp_4"/>
    <property type="match status" value="1"/>
</dbReference>
<dbReference type="InterPro" id="IPR027806">
    <property type="entry name" value="HARBI1_dom"/>
</dbReference>
<dbReference type="OrthoDB" id="2668416at2759"/>
<feature type="domain" description="DDE Tnp4" evidence="4">
    <location>
        <begin position="8"/>
        <end position="68"/>
    </location>
</feature>
<evidence type="ECO:0000313" key="6">
    <source>
        <dbReference type="Proteomes" id="UP000821853"/>
    </source>
</evidence>
<evidence type="ECO:0000256" key="1">
    <source>
        <dbReference type="ARBA" id="ARBA00001968"/>
    </source>
</evidence>
<feature type="region of interest" description="Disordered" evidence="3">
    <location>
        <begin position="83"/>
        <end position="105"/>
    </location>
</feature>